<keyword evidence="3" id="KW-0378">Hydrolase</keyword>
<feature type="domain" description="MPN" evidence="8">
    <location>
        <begin position="135"/>
        <end position="257"/>
    </location>
</feature>
<keyword evidence="5" id="KW-0482">Metalloprotease</keyword>
<evidence type="ECO:0000313" key="10">
    <source>
        <dbReference type="EMBL" id="PLR12822.1"/>
    </source>
</evidence>
<dbReference type="NCBIfam" id="TIGR00608">
    <property type="entry name" value="radc"/>
    <property type="match status" value="1"/>
</dbReference>
<dbReference type="CDD" id="cd08071">
    <property type="entry name" value="MPN_DUF2466"/>
    <property type="match status" value="1"/>
</dbReference>
<dbReference type="PROSITE" id="PS01302">
    <property type="entry name" value="UPF0758"/>
    <property type="match status" value="1"/>
</dbReference>
<accession>A0A2N5CS75</accession>
<dbReference type="OrthoDB" id="9804482at2"/>
<evidence type="ECO:0000313" key="12">
    <source>
        <dbReference type="Proteomes" id="UP000281192"/>
    </source>
</evidence>
<keyword evidence="2" id="KW-0479">Metal-binding</keyword>
<dbReference type="Gene3D" id="1.10.150.20">
    <property type="entry name" value="5' to 3' exonuclease, C-terminal subdomain"/>
    <property type="match status" value="1"/>
</dbReference>
<name>A0A2N5CS75_9CAUL</name>
<sequence>MVSGKSLKVSEAAPRALQADKTAPAAKAGKAALVAAHHTGHRDRLRERARAGGLAALPDYELLELYLFRSLPRGDVKPLAKALLARFGSFAGVLGATVEELKTVSGVGETAAVDLKILHEATLRAGREGITKRPVISSWTALLGYVRVALANESREQFRVLFLDKKNQLIADEVMNHGTVDHAPVYPREVMRRALELSSSNLILLHNHPSGDPTPSRPDIEMTKQIVTAGKALSIAVHDHLVVGRDGVASFKALGLI</sequence>
<comment type="similarity">
    <text evidence="6">Belongs to the UPF0758 family.</text>
</comment>
<evidence type="ECO:0000256" key="4">
    <source>
        <dbReference type="ARBA" id="ARBA00022833"/>
    </source>
</evidence>
<proteinExistence type="inferred from homology"/>
<dbReference type="PANTHER" id="PTHR30471">
    <property type="entry name" value="DNA REPAIR PROTEIN RADC"/>
    <property type="match status" value="1"/>
</dbReference>
<dbReference type="InterPro" id="IPR037518">
    <property type="entry name" value="MPN"/>
</dbReference>
<reference evidence="9 12" key="2">
    <citation type="submission" date="2018-01" db="EMBL/GenBank/DDBJ databases">
        <title>Complete genome sequence of Caulobacter flavus RHGG3.</title>
        <authorList>
            <person name="Yang E."/>
        </authorList>
    </citation>
    <scope>NUCLEOTIDE SEQUENCE [LARGE SCALE GENOMIC DNA]</scope>
    <source>
        <strain evidence="9 12">RHGG3</strain>
    </source>
</reference>
<dbReference type="Pfam" id="PF04002">
    <property type="entry name" value="RadC"/>
    <property type="match status" value="1"/>
</dbReference>
<evidence type="ECO:0000313" key="9">
    <source>
        <dbReference type="EMBL" id="AYV46525.1"/>
    </source>
</evidence>
<dbReference type="InterPro" id="IPR001405">
    <property type="entry name" value="UPF0758"/>
</dbReference>
<evidence type="ECO:0000256" key="7">
    <source>
        <dbReference type="SAM" id="MobiDB-lite"/>
    </source>
</evidence>
<keyword evidence="1" id="KW-0645">Protease</keyword>
<dbReference type="InterPro" id="IPR010994">
    <property type="entry name" value="RuvA_2-like"/>
</dbReference>
<organism evidence="10 11">
    <name type="scientific">Caulobacter flavus</name>
    <dbReference type="NCBI Taxonomy" id="1679497"/>
    <lineage>
        <taxon>Bacteria</taxon>
        <taxon>Pseudomonadati</taxon>
        <taxon>Pseudomonadota</taxon>
        <taxon>Alphaproteobacteria</taxon>
        <taxon>Caulobacterales</taxon>
        <taxon>Caulobacteraceae</taxon>
        <taxon>Caulobacter</taxon>
    </lineage>
</organism>
<dbReference type="SUPFAM" id="SSF102712">
    <property type="entry name" value="JAB1/MPN domain"/>
    <property type="match status" value="1"/>
</dbReference>
<dbReference type="InterPro" id="IPR020891">
    <property type="entry name" value="UPF0758_CS"/>
</dbReference>
<evidence type="ECO:0000313" key="11">
    <source>
        <dbReference type="Proteomes" id="UP000234483"/>
    </source>
</evidence>
<feature type="region of interest" description="Disordered" evidence="7">
    <location>
        <begin position="1"/>
        <end position="21"/>
    </location>
</feature>
<dbReference type="RefSeq" id="WP_101713885.1">
    <property type="nucleotide sequence ID" value="NZ_CP026100.1"/>
</dbReference>
<reference evidence="10 11" key="1">
    <citation type="submission" date="2017-12" db="EMBL/GenBank/DDBJ databases">
        <title>The genome sequence of Caulobacter flavus CGMCC1 15093.</title>
        <authorList>
            <person name="Gao J."/>
            <person name="Mao X."/>
            <person name="Sun J."/>
        </authorList>
    </citation>
    <scope>NUCLEOTIDE SEQUENCE [LARGE SCALE GENOMIC DNA]</scope>
    <source>
        <strain evidence="10 11">CGMCC1 15093</strain>
    </source>
</reference>
<evidence type="ECO:0000256" key="3">
    <source>
        <dbReference type="ARBA" id="ARBA00022801"/>
    </source>
</evidence>
<dbReference type="GO" id="GO:0046872">
    <property type="term" value="F:metal ion binding"/>
    <property type="evidence" value="ECO:0007669"/>
    <property type="project" value="UniProtKB-KW"/>
</dbReference>
<keyword evidence="12" id="KW-1185">Reference proteome</keyword>
<evidence type="ECO:0000256" key="5">
    <source>
        <dbReference type="ARBA" id="ARBA00023049"/>
    </source>
</evidence>
<evidence type="ECO:0000256" key="2">
    <source>
        <dbReference type="ARBA" id="ARBA00022723"/>
    </source>
</evidence>
<dbReference type="NCBIfam" id="NF000642">
    <property type="entry name" value="PRK00024.1"/>
    <property type="match status" value="1"/>
</dbReference>
<dbReference type="GO" id="GO:0008237">
    <property type="term" value="F:metallopeptidase activity"/>
    <property type="evidence" value="ECO:0007669"/>
    <property type="project" value="UniProtKB-KW"/>
</dbReference>
<dbReference type="KEGG" id="cfh:C1707_09755"/>
<dbReference type="Proteomes" id="UP000281192">
    <property type="component" value="Chromosome"/>
</dbReference>
<dbReference type="InterPro" id="IPR025657">
    <property type="entry name" value="RadC_JAB"/>
</dbReference>
<dbReference type="AlphaFoldDB" id="A0A2N5CS75"/>
<keyword evidence="4" id="KW-0862">Zinc</keyword>
<evidence type="ECO:0000256" key="6">
    <source>
        <dbReference type="RuleBase" id="RU003797"/>
    </source>
</evidence>
<dbReference type="SUPFAM" id="SSF47781">
    <property type="entry name" value="RuvA domain 2-like"/>
    <property type="match status" value="1"/>
</dbReference>
<dbReference type="InterPro" id="IPR046778">
    <property type="entry name" value="UPF0758_N"/>
</dbReference>
<dbReference type="Proteomes" id="UP000234483">
    <property type="component" value="Unassembled WGS sequence"/>
</dbReference>
<protein>
    <recommendedName>
        <fullName evidence="8">MPN domain-containing protein</fullName>
    </recommendedName>
</protein>
<dbReference type="EMBL" id="PJRQ01000030">
    <property type="protein sequence ID" value="PLR12822.1"/>
    <property type="molecule type" value="Genomic_DNA"/>
</dbReference>
<evidence type="ECO:0000259" key="8">
    <source>
        <dbReference type="PROSITE" id="PS50249"/>
    </source>
</evidence>
<gene>
    <name evidence="9" type="ORF">C1707_09755</name>
    <name evidence="10" type="ORF">CFHF_15440</name>
</gene>
<dbReference type="Gene3D" id="3.40.140.10">
    <property type="entry name" value="Cytidine Deaminase, domain 2"/>
    <property type="match status" value="1"/>
</dbReference>
<dbReference type="PANTHER" id="PTHR30471:SF3">
    <property type="entry name" value="UPF0758 PROTEIN YEES-RELATED"/>
    <property type="match status" value="1"/>
</dbReference>
<dbReference type="EMBL" id="CP026100">
    <property type="protein sequence ID" value="AYV46525.1"/>
    <property type="molecule type" value="Genomic_DNA"/>
</dbReference>
<evidence type="ECO:0000256" key="1">
    <source>
        <dbReference type="ARBA" id="ARBA00022670"/>
    </source>
</evidence>
<dbReference type="GO" id="GO:0006508">
    <property type="term" value="P:proteolysis"/>
    <property type="evidence" value="ECO:0007669"/>
    <property type="project" value="UniProtKB-KW"/>
</dbReference>
<dbReference type="PROSITE" id="PS50249">
    <property type="entry name" value="MPN"/>
    <property type="match status" value="1"/>
</dbReference>
<dbReference type="Pfam" id="PF20582">
    <property type="entry name" value="UPF0758_N"/>
    <property type="match status" value="1"/>
</dbReference>